<gene>
    <name evidence="1" type="ordered locus">TherJR_0893</name>
</gene>
<dbReference type="HOGENOM" id="CLU_3367898_0_0_9"/>
<accession>D5XDB2</accession>
<sequence length="35" mass="4045">MFPFREKVMPGAFKETIQVDDIRALVVVFILIIHA</sequence>
<organism evidence="1 2">
    <name type="scientific">Thermincola potens (strain JR)</name>
    <dbReference type="NCBI Taxonomy" id="635013"/>
    <lineage>
        <taxon>Bacteria</taxon>
        <taxon>Bacillati</taxon>
        <taxon>Bacillota</taxon>
        <taxon>Clostridia</taxon>
        <taxon>Eubacteriales</taxon>
        <taxon>Thermincolaceae</taxon>
        <taxon>Thermincola</taxon>
    </lineage>
</organism>
<reference evidence="1 2" key="1">
    <citation type="submission" date="2010-05" db="EMBL/GenBank/DDBJ databases">
        <title>Complete sequence of Thermincola sp. JR.</title>
        <authorList>
            <consortium name="US DOE Joint Genome Institute"/>
            <person name="Lucas S."/>
            <person name="Copeland A."/>
            <person name="Lapidus A."/>
            <person name="Cheng J.-F."/>
            <person name="Bruce D."/>
            <person name="Goodwin L."/>
            <person name="Pitluck S."/>
            <person name="Chertkov O."/>
            <person name="Detter J.C."/>
            <person name="Han C."/>
            <person name="Tapia R."/>
            <person name="Land M."/>
            <person name="Hauser L."/>
            <person name="Kyrpides N."/>
            <person name="Mikhailova N."/>
            <person name="Hazen T.C."/>
            <person name="Woyke T."/>
        </authorList>
    </citation>
    <scope>NUCLEOTIDE SEQUENCE [LARGE SCALE GENOMIC DNA]</scope>
    <source>
        <strain evidence="1 2">JR</strain>
    </source>
</reference>
<evidence type="ECO:0000313" key="2">
    <source>
        <dbReference type="Proteomes" id="UP000002377"/>
    </source>
</evidence>
<dbReference type="KEGG" id="tjr:TherJR_0893"/>
<protein>
    <submittedName>
        <fullName evidence="1">Uncharacterized protein</fullName>
    </submittedName>
</protein>
<keyword evidence="2" id="KW-1185">Reference proteome</keyword>
<dbReference type="EMBL" id="CP002028">
    <property type="protein sequence ID" value="ADG81760.1"/>
    <property type="molecule type" value="Genomic_DNA"/>
</dbReference>
<name>D5XDB2_THEPJ</name>
<proteinExistence type="predicted"/>
<dbReference type="AlphaFoldDB" id="D5XDB2"/>
<evidence type="ECO:0000313" key="1">
    <source>
        <dbReference type="EMBL" id="ADG81760.1"/>
    </source>
</evidence>
<dbReference type="Proteomes" id="UP000002377">
    <property type="component" value="Chromosome"/>
</dbReference>
<dbReference type="STRING" id="635013.TherJR_0893"/>